<dbReference type="Proteomes" id="UP000752171">
    <property type="component" value="Unassembled WGS sequence"/>
</dbReference>
<gene>
    <name evidence="3" type="ORF">AMEX_G8357</name>
</gene>
<dbReference type="Pfam" id="PF15794">
    <property type="entry name" value="CCDC106"/>
    <property type="match status" value="1"/>
</dbReference>
<feature type="region of interest" description="Disordered" evidence="2">
    <location>
        <begin position="129"/>
        <end position="188"/>
    </location>
</feature>
<dbReference type="InterPro" id="IPR031591">
    <property type="entry name" value="CCDC106"/>
</dbReference>
<dbReference type="PANTHER" id="PTHR16477:SF5">
    <property type="entry name" value="COILED-COIL DOMAIN-CONTAINING PROTEIN 106-RELATED"/>
    <property type="match status" value="1"/>
</dbReference>
<feature type="compositionally biased region" description="Polar residues" evidence="2">
    <location>
        <begin position="136"/>
        <end position="150"/>
    </location>
</feature>
<protein>
    <submittedName>
        <fullName evidence="3">Coiled-coil domain-containing protein 106-like</fullName>
    </submittedName>
</protein>
<dbReference type="AlphaFoldDB" id="A0A8T2LXE2"/>
<evidence type="ECO:0000256" key="1">
    <source>
        <dbReference type="SAM" id="Coils"/>
    </source>
</evidence>
<evidence type="ECO:0000313" key="3">
    <source>
        <dbReference type="EMBL" id="KAG9276090.1"/>
    </source>
</evidence>
<organism evidence="3 4">
    <name type="scientific">Astyanax mexicanus</name>
    <name type="common">Blind cave fish</name>
    <name type="synonym">Astyanax fasciatus mexicanus</name>
    <dbReference type="NCBI Taxonomy" id="7994"/>
    <lineage>
        <taxon>Eukaryota</taxon>
        <taxon>Metazoa</taxon>
        <taxon>Chordata</taxon>
        <taxon>Craniata</taxon>
        <taxon>Vertebrata</taxon>
        <taxon>Euteleostomi</taxon>
        <taxon>Actinopterygii</taxon>
        <taxon>Neopterygii</taxon>
        <taxon>Teleostei</taxon>
        <taxon>Ostariophysi</taxon>
        <taxon>Characiformes</taxon>
        <taxon>Characoidei</taxon>
        <taxon>Acestrorhamphidae</taxon>
        <taxon>Acestrorhamphinae</taxon>
        <taxon>Astyanax</taxon>
    </lineage>
</organism>
<name>A0A8T2LXE2_ASTMX</name>
<keyword evidence="1" id="KW-0175">Coiled coil</keyword>
<accession>A0A8T2LXE2</accession>
<dbReference type="PANTHER" id="PTHR16477">
    <property type="entry name" value="COILED-COIL DOMAIN-CONTAINING PROTEIN 106"/>
    <property type="match status" value="1"/>
</dbReference>
<feature type="coiled-coil region" evidence="1">
    <location>
        <begin position="88"/>
        <end position="122"/>
    </location>
</feature>
<feature type="region of interest" description="Disordered" evidence="2">
    <location>
        <begin position="53"/>
        <end position="87"/>
    </location>
</feature>
<dbReference type="GO" id="GO:0005654">
    <property type="term" value="C:nucleoplasm"/>
    <property type="evidence" value="ECO:0007669"/>
    <property type="project" value="TreeGrafter"/>
</dbReference>
<feature type="compositionally biased region" description="Low complexity" evidence="2">
    <location>
        <begin position="151"/>
        <end position="164"/>
    </location>
</feature>
<evidence type="ECO:0000313" key="4">
    <source>
        <dbReference type="Proteomes" id="UP000752171"/>
    </source>
</evidence>
<dbReference type="EMBL" id="JAICCE010000006">
    <property type="protein sequence ID" value="KAG9276090.1"/>
    <property type="molecule type" value="Genomic_DNA"/>
</dbReference>
<comment type="caution">
    <text evidence="3">The sequence shown here is derived from an EMBL/GenBank/DDBJ whole genome shotgun (WGS) entry which is preliminary data.</text>
</comment>
<proteinExistence type="predicted"/>
<evidence type="ECO:0000256" key="2">
    <source>
        <dbReference type="SAM" id="MobiDB-lite"/>
    </source>
</evidence>
<sequence>MESKRAKRSGKVPAKYTDDVYEVPVSRHVQRKVSEPSVSTTAVKKAVEQVTEPTANAEKVKKHHSLTTQPAQQLKKDQTAAPTVQSALQNAKQTVEMQKMKIHNLEEKVASLVEERNYLSERLKDTLKLKFDDQHQSPAGPQQSTLRMSATSQHSPTSTDSSKSSDSEDSEASLKKKKQKTKSKTDYFSRVRTPEDSIKRYDTLLELVKKGLTKSEAYCKTRVDRNTIVNQAPIAELAVVNPEMFCALRVNFKKGSNLQKFAKLCEDQCLLKTNQTKICALKEKGDLLDINRK</sequence>
<reference evidence="3 4" key="1">
    <citation type="submission" date="2021-07" db="EMBL/GenBank/DDBJ databases">
        <authorList>
            <person name="Imarazene B."/>
            <person name="Zahm M."/>
            <person name="Klopp C."/>
            <person name="Cabau C."/>
            <person name="Beille S."/>
            <person name="Jouanno E."/>
            <person name="Castinel A."/>
            <person name="Lluch J."/>
            <person name="Gil L."/>
            <person name="Kuchtly C."/>
            <person name="Lopez Roques C."/>
            <person name="Donnadieu C."/>
            <person name="Parrinello H."/>
            <person name="Journot L."/>
            <person name="Du K."/>
            <person name="Schartl M."/>
            <person name="Retaux S."/>
            <person name="Guiguen Y."/>
        </authorList>
    </citation>
    <scope>NUCLEOTIDE SEQUENCE [LARGE SCALE GENOMIC DNA]</scope>
    <source>
        <strain evidence="3">Pach_M1</strain>
        <tissue evidence="3">Testis</tissue>
    </source>
</reference>